<keyword evidence="4" id="KW-0249">Electron transport</keyword>
<evidence type="ECO:0000256" key="6">
    <source>
        <dbReference type="PROSITE-ProRule" id="PRU00433"/>
    </source>
</evidence>
<evidence type="ECO:0000256" key="2">
    <source>
        <dbReference type="ARBA" id="ARBA00022617"/>
    </source>
</evidence>
<evidence type="ECO:0000256" key="7">
    <source>
        <dbReference type="SAM" id="SignalP"/>
    </source>
</evidence>
<proteinExistence type="predicted"/>
<keyword evidence="7" id="KW-0732">Signal</keyword>
<evidence type="ECO:0000259" key="8">
    <source>
        <dbReference type="PROSITE" id="PS51007"/>
    </source>
</evidence>
<evidence type="ECO:0000313" key="9">
    <source>
        <dbReference type="EMBL" id="RZF20789.1"/>
    </source>
</evidence>
<dbReference type="InterPro" id="IPR050597">
    <property type="entry name" value="Cytochrome_c_Oxidase_Subunit"/>
</dbReference>
<dbReference type="RefSeq" id="WP_115362952.1">
    <property type="nucleotide sequence ID" value="NZ_QDKL01000003.1"/>
</dbReference>
<dbReference type="Gene3D" id="1.10.760.10">
    <property type="entry name" value="Cytochrome c-like domain"/>
    <property type="match status" value="1"/>
</dbReference>
<name>A0ABY0ICV1_9BACT</name>
<feature type="domain" description="Cytochrome c" evidence="8">
    <location>
        <begin position="22"/>
        <end position="100"/>
    </location>
</feature>
<dbReference type="InterPro" id="IPR036909">
    <property type="entry name" value="Cyt_c-like_dom_sf"/>
</dbReference>
<comment type="caution">
    <text evidence="9">The sequence shown here is derived from an EMBL/GenBank/DDBJ whole genome shotgun (WGS) entry which is preliminary data.</text>
</comment>
<keyword evidence="10" id="KW-1185">Reference proteome</keyword>
<dbReference type="Proteomes" id="UP000443582">
    <property type="component" value="Unassembled WGS sequence"/>
</dbReference>
<evidence type="ECO:0000313" key="10">
    <source>
        <dbReference type="Proteomes" id="UP000443582"/>
    </source>
</evidence>
<reference evidence="10" key="1">
    <citation type="journal article" date="2019" name="Int. J. Syst. Evol. Microbiol.">
        <title>Halobacteriovorax valvorus sp. nov., a novel prokaryotic predator isolated from coastal seawater of China.</title>
        <authorList>
            <person name="Chen M.-X."/>
        </authorList>
    </citation>
    <scope>NUCLEOTIDE SEQUENCE [LARGE SCALE GENOMIC DNA]</scope>
    <source>
        <strain evidence="10">BL9</strain>
    </source>
</reference>
<keyword evidence="1" id="KW-0813">Transport</keyword>
<dbReference type="SUPFAM" id="SSF46626">
    <property type="entry name" value="Cytochrome c"/>
    <property type="match status" value="1"/>
</dbReference>
<protein>
    <submittedName>
        <fullName evidence="9">Cytochrome c</fullName>
    </submittedName>
</protein>
<dbReference type="PROSITE" id="PS51007">
    <property type="entry name" value="CYTC"/>
    <property type="match status" value="1"/>
</dbReference>
<dbReference type="PANTHER" id="PTHR33751:SF9">
    <property type="entry name" value="CYTOCHROME C4"/>
    <property type="match status" value="1"/>
</dbReference>
<dbReference type="PANTHER" id="PTHR33751">
    <property type="entry name" value="CBB3-TYPE CYTOCHROME C OXIDASE SUBUNIT FIXP"/>
    <property type="match status" value="1"/>
</dbReference>
<dbReference type="InterPro" id="IPR009056">
    <property type="entry name" value="Cyt_c-like_dom"/>
</dbReference>
<organism evidence="9 10">
    <name type="scientific">Halobacteriovorax vibrionivorans</name>
    <dbReference type="NCBI Taxonomy" id="2152716"/>
    <lineage>
        <taxon>Bacteria</taxon>
        <taxon>Pseudomonadati</taxon>
        <taxon>Bdellovibrionota</taxon>
        <taxon>Bacteriovoracia</taxon>
        <taxon>Bacteriovoracales</taxon>
        <taxon>Halobacteriovoraceae</taxon>
        <taxon>Halobacteriovorax</taxon>
    </lineage>
</organism>
<gene>
    <name evidence="9" type="ORF">DAY19_12445</name>
</gene>
<dbReference type="EMBL" id="QDKL01000003">
    <property type="protein sequence ID" value="RZF20789.1"/>
    <property type="molecule type" value="Genomic_DNA"/>
</dbReference>
<feature type="chain" id="PRO_5047507393" evidence="7">
    <location>
        <begin position="22"/>
        <end position="100"/>
    </location>
</feature>
<dbReference type="Pfam" id="PF00034">
    <property type="entry name" value="Cytochrom_C"/>
    <property type="match status" value="1"/>
</dbReference>
<keyword evidence="5 6" id="KW-0408">Iron</keyword>
<evidence type="ECO:0000256" key="5">
    <source>
        <dbReference type="ARBA" id="ARBA00023004"/>
    </source>
</evidence>
<evidence type="ECO:0000256" key="3">
    <source>
        <dbReference type="ARBA" id="ARBA00022723"/>
    </source>
</evidence>
<accession>A0ABY0ICV1</accession>
<evidence type="ECO:0000256" key="4">
    <source>
        <dbReference type="ARBA" id="ARBA00022982"/>
    </source>
</evidence>
<feature type="signal peptide" evidence="7">
    <location>
        <begin position="1"/>
        <end position="21"/>
    </location>
</feature>
<evidence type="ECO:0000256" key="1">
    <source>
        <dbReference type="ARBA" id="ARBA00022448"/>
    </source>
</evidence>
<keyword evidence="2 6" id="KW-0349">Heme</keyword>
<sequence>MKLTALALITLGIFSMNSVQAQSAANGKTLYNRCVSCHGENGEGKKSMKAPRIAGQYDWYIYSSLVQFKTGERKNPDMLPFIKNLKDSDFKDLAAYISTL</sequence>
<keyword evidence="3 6" id="KW-0479">Metal-binding</keyword>